<dbReference type="EMBL" id="ML978073">
    <property type="protein sequence ID" value="KAF2012169.1"/>
    <property type="molecule type" value="Genomic_DNA"/>
</dbReference>
<reference evidence="2" key="1">
    <citation type="journal article" date="2020" name="Stud. Mycol.">
        <title>101 Dothideomycetes genomes: a test case for predicting lifestyles and emergence of pathogens.</title>
        <authorList>
            <person name="Haridas S."/>
            <person name="Albert R."/>
            <person name="Binder M."/>
            <person name="Bloem J."/>
            <person name="Labutti K."/>
            <person name="Salamov A."/>
            <person name="Andreopoulos B."/>
            <person name="Baker S."/>
            <person name="Barry K."/>
            <person name="Bills G."/>
            <person name="Bluhm B."/>
            <person name="Cannon C."/>
            <person name="Castanera R."/>
            <person name="Culley D."/>
            <person name="Daum C."/>
            <person name="Ezra D."/>
            <person name="Gonzalez J."/>
            <person name="Henrissat B."/>
            <person name="Kuo A."/>
            <person name="Liang C."/>
            <person name="Lipzen A."/>
            <person name="Lutzoni F."/>
            <person name="Magnuson J."/>
            <person name="Mondo S."/>
            <person name="Nolan M."/>
            <person name="Ohm R."/>
            <person name="Pangilinan J."/>
            <person name="Park H.-J."/>
            <person name="Ramirez L."/>
            <person name="Alfaro M."/>
            <person name="Sun H."/>
            <person name="Tritt A."/>
            <person name="Yoshinaga Y."/>
            <person name="Zwiers L.-H."/>
            <person name="Turgeon B."/>
            <person name="Goodwin S."/>
            <person name="Spatafora J."/>
            <person name="Crous P."/>
            <person name="Grigoriev I."/>
        </authorList>
    </citation>
    <scope>NUCLEOTIDE SEQUENCE</scope>
    <source>
        <strain evidence="2">CBS 175.79</strain>
    </source>
</reference>
<dbReference type="Pfam" id="PF02567">
    <property type="entry name" value="PhzC-PhzF"/>
    <property type="match status" value="1"/>
</dbReference>
<dbReference type="GO" id="GO:0005737">
    <property type="term" value="C:cytoplasm"/>
    <property type="evidence" value="ECO:0007669"/>
    <property type="project" value="TreeGrafter"/>
</dbReference>
<dbReference type="SUPFAM" id="SSF54506">
    <property type="entry name" value="Diaminopimelate epimerase-like"/>
    <property type="match status" value="1"/>
</dbReference>
<dbReference type="OrthoDB" id="412383at2759"/>
<dbReference type="Proteomes" id="UP000799778">
    <property type="component" value="Unassembled WGS sequence"/>
</dbReference>
<evidence type="ECO:0000256" key="1">
    <source>
        <dbReference type="PIRSR" id="PIRSR016184-1"/>
    </source>
</evidence>
<sequence length="317" mass="34972">MSSNLSEVDFVTVDVFTQTRYEGNPLAIVKIPEGTSLTQDQKQAIAREFNLSETTFLHENNGDELSWTVDIFMTNAELPFAGHPTIGTACHVLSNVAQARKLNGKFEAQFQIKAGPVGLQYDVQKQTARASIPHDFHIHKRQWKLEELLEVQPGLARAYERKEVNLKPEYPIVSVVNGMAFALVEVEDERALGLVSTSSRSLSVPGLDEGWDKTFVGSYFFTRSPGGSDGTTRLRTRMIEGTLEDPATGSAATDLSGYLAMVEGRPGETRRYAITQGVEMGRRSEIGVEVVLNDDRGVRDVYLEGSVIQVMSGRLTV</sequence>
<dbReference type="NCBIfam" id="TIGR00654">
    <property type="entry name" value="PhzF_family"/>
    <property type="match status" value="1"/>
</dbReference>
<name>A0A6A5XH25_9PLEO</name>
<dbReference type="PANTHER" id="PTHR13774">
    <property type="entry name" value="PHENAZINE BIOSYNTHESIS PROTEIN"/>
    <property type="match status" value="1"/>
</dbReference>
<proteinExistence type="predicted"/>
<dbReference type="Gene3D" id="3.10.310.10">
    <property type="entry name" value="Diaminopimelate Epimerase, Chain A, domain 1"/>
    <property type="match status" value="2"/>
</dbReference>
<feature type="active site" evidence="1">
    <location>
        <position position="53"/>
    </location>
</feature>
<dbReference type="AlphaFoldDB" id="A0A6A5XH25"/>
<dbReference type="GeneID" id="54286276"/>
<dbReference type="PIRSF" id="PIRSF016184">
    <property type="entry name" value="PhzC_PhzF"/>
    <property type="match status" value="1"/>
</dbReference>
<protein>
    <submittedName>
        <fullName evidence="2">Diaminopimelate epimerase-like protein</fullName>
    </submittedName>
</protein>
<evidence type="ECO:0000313" key="3">
    <source>
        <dbReference type="Proteomes" id="UP000799778"/>
    </source>
</evidence>
<evidence type="ECO:0000313" key="2">
    <source>
        <dbReference type="EMBL" id="KAF2012169.1"/>
    </source>
</evidence>
<accession>A0A6A5XH25</accession>
<organism evidence="2 3">
    <name type="scientific">Aaosphaeria arxii CBS 175.79</name>
    <dbReference type="NCBI Taxonomy" id="1450172"/>
    <lineage>
        <taxon>Eukaryota</taxon>
        <taxon>Fungi</taxon>
        <taxon>Dikarya</taxon>
        <taxon>Ascomycota</taxon>
        <taxon>Pezizomycotina</taxon>
        <taxon>Dothideomycetes</taxon>
        <taxon>Pleosporomycetidae</taxon>
        <taxon>Pleosporales</taxon>
        <taxon>Pleosporales incertae sedis</taxon>
        <taxon>Aaosphaeria</taxon>
    </lineage>
</organism>
<dbReference type="InterPro" id="IPR003719">
    <property type="entry name" value="Phenazine_PhzF-like"/>
</dbReference>
<dbReference type="PANTHER" id="PTHR13774:SF32">
    <property type="entry name" value="ANTISENSE-ENHANCING SEQUENCE 1"/>
    <property type="match status" value="1"/>
</dbReference>
<dbReference type="RefSeq" id="XP_033380508.1">
    <property type="nucleotide sequence ID" value="XM_033528879.1"/>
</dbReference>
<gene>
    <name evidence="2" type="ORF">BU24DRAFT_426008</name>
</gene>
<keyword evidence="3" id="KW-1185">Reference proteome</keyword>
<dbReference type="GO" id="GO:0016853">
    <property type="term" value="F:isomerase activity"/>
    <property type="evidence" value="ECO:0007669"/>
    <property type="project" value="TreeGrafter"/>
</dbReference>